<proteinExistence type="predicted"/>
<dbReference type="EMBL" id="JACGWJ010000005">
    <property type="protein sequence ID" value="KAL0419122.1"/>
    <property type="molecule type" value="Genomic_DNA"/>
</dbReference>
<sequence length="106" mass="12091">MLLMEKLKDLNVDLEKETYIDVILQSLPPSFNLFIVNYNMNRLKKSINELISMFLQYVVTTENFASTVLVGEALISRAKTKGVRRCKRKKDKPDSTSASTSVLLPH</sequence>
<evidence type="ECO:0008006" key="3">
    <source>
        <dbReference type="Google" id="ProtNLM"/>
    </source>
</evidence>
<dbReference type="AlphaFoldDB" id="A0AAW2UQQ3"/>
<comment type="caution">
    <text evidence="2">The sequence shown here is derived from an EMBL/GenBank/DDBJ whole genome shotgun (WGS) entry which is preliminary data.</text>
</comment>
<gene>
    <name evidence="2" type="ORF">Sradi_1325700</name>
</gene>
<accession>A0AAW2UQQ3</accession>
<organism evidence="2">
    <name type="scientific">Sesamum radiatum</name>
    <name type="common">Black benniseed</name>
    <dbReference type="NCBI Taxonomy" id="300843"/>
    <lineage>
        <taxon>Eukaryota</taxon>
        <taxon>Viridiplantae</taxon>
        <taxon>Streptophyta</taxon>
        <taxon>Embryophyta</taxon>
        <taxon>Tracheophyta</taxon>
        <taxon>Spermatophyta</taxon>
        <taxon>Magnoliopsida</taxon>
        <taxon>eudicotyledons</taxon>
        <taxon>Gunneridae</taxon>
        <taxon>Pentapetalae</taxon>
        <taxon>asterids</taxon>
        <taxon>lamiids</taxon>
        <taxon>Lamiales</taxon>
        <taxon>Pedaliaceae</taxon>
        <taxon>Sesamum</taxon>
    </lineage>
</organism>
<name>A0AAW2UQQ3_SESRA</name>
<feature type="region of interest" description="Disordered" evidence="1">
    <location>
        <begin position="85"/>
        <end position="106"/>
    </location>
</feature>
<feature type="compositionally biased region" description="Polar residues" evidence="1">
    <location>
        <begin position="95"/>
        <end position="106"/>
    </location>
</feature>
<reference evidence="2" key="1">
    <citation type="submission" date="2020-06" db="EMBL/GenBank/DDBJ databases">
        <authorList>
            <person name="Li T."/>
            <person name="Hu X."/>
            <person name="Zhang T."/>
            <person name="Song X."/>
            <person name="Zhang H."/>
            <person name="Dai N."/>
            <person name="Sheng W."/>
            <person name="Hou X."/>
            <person name="Wei L."/>
        </authorList>
    </citation>
    <scope>NUCLEOTIDE SEQUENCE</scope>
    <source>
        <strain evidence="2">G02</strain>
        <tissue evidence="2">Leaf</tissue>
    </source>
</reference>
<evidence type="ECO:0000313" key="2">
    <source>
        <dbReference type="EMBL" id="KAL0419122.1"/>
    </source>
</evidence>
<protein>
    <recommendedName>
        <fullName evidence="3">Gag-pol polyprotein</fullName>
    </recommendedName>
</protein>
<evidence type="ECO:0000256" key="1">
    <source>
        <dbReference type="SAM" id="MobiDB-lite"/>
    </source>
</evidence>
<reference evidence="2" key="2">
    <citation type="journal article" date="2024" name="Plant">
        <title>Genomic evolution and insights into agronomic trait innovations of Sesamum species.</title>
        <authorList>
            <person name="Miao H."/>
            <person name="Wang L."/>
            <person name="Qu L."/>
            <person name="Liu H."/>
            <person name="Sun Y."/>
            <person name="Le M."/>
            <person name="Wang Q."/>
            <person name="Wei S."/>
            <person name="Zheng Y."/>
            <person name="Lin W."/>
            <person name="Duan Y."/>
            <person name="Cao H."/>
            <person name="Xiong S."/>
            <person name="Wang X."/>
            <person name="Wei L."/>
            <person name="Li C."/>
            <person name="Ma Q."/>
            <person name="Ju M."/>
            <person name="Zhao R."/>
            <person name="Li G."/>
            <person name="Mu C."/>
            <person name="Tian Q."/>
            <person name="Mei H."/>
            <person name="Zhang T."/>
            <person name="Gao T."/>
            <person name="Zhang H."/>
        </authorList>
    </citation>
    <scope>NUCLEOTIDE SEQUENCE</scope>
    <source>
        <strain evidence="2">G02</strain>
    </source>
</reference>